<dbReference type="InterPro" id="IPR012338">
    <property type="entry name" value="Beta-lactam/transpept-like"/>
</dbReference>
<gene>
    <name evidence="2" type="ORF">SpAn4DRAFT_0021</name>
</gene>
<evidence type="ECO:0000259" key="1">
    <source>
        <dbReference type="Pfam" id="PF13354"/>
    </source>
</evidence>
<proteinExistence type="predicted"/>
<dbReference type="EMBL" id="CTRP01000014">
    <property type="protein sequence ID" value="CQR73559.1"/>
    <property type="molecule type" value="Genomic_DNA"/>
</dbReference>
<evidence type="ECO:0000313" key="3">
    <source>
        <dbReference type="Proteomes" id="UP000049855"/>
    </source>
</evidence>
<dbReference type="PANTHER" id="PTHR35333">
    <property type="entry name" value="BETA-LACTAMASE"/>
    <property type="match status" value="1"/>
</dbReference>
<dbReference type="AlphaFoldDB" id="A0A0U1L2H0"/>
<dbReference type="GO" id="GO:0008800">
    <property type="term" value="F:beta-lactamase activity"/>
    <property type="evidence" value="ECO:0007669"/>
    <property type="project" value="UniProtKB-EC"/>
</dbReference>
<dbReference type="SUPFAM" id="SSF56601">
    <property type="entry name" value="beta-lactamase/transpeptidase-like"/>
    <property type="match status" value="1"/>
</dbReference>
<name>A0A0U1L2H0_9FIRM</name>
<accession>A0A0U1L2H0</accession>
<reference evidence="3" key="1">
    <citation type="submission" date="2015-03" db="EMBL/GenBank/DDBJ databases">
        <authorList>
            <person name="Nijsse Bart"/>
        </authorList>
    </citation>
    <scope>NUCLEOTIDE SEQUENCE [LARGE SCALE GENOMIC DNA]</scope>
</reference>
<dbReference type="GO" id="GO:0030655">
    <property type="term" value="P:beta-lactam antibiotic catabolic process"/>
    <property type="evidence" value="ECO:0007669"/>
    <property type="project" value="InterPro"/>
</dbReference>
<dbReference type="InterPro" id="IPR045155">
    <property type="entry name" value="Beta-lactam_cat"/>
</dbReference>
<protein>
    <submittedName>
        <fullName evidence="2">Beta-lactamase</fullName>
        <ecNumber evidence="2">3.5.2.6</ecNumber>
    </submittedName>
</protein>
<feature type="domain" description="Beta-lactamase class A catalytic" evidence="1">
    <location>
        <begin position="77"/>
        <end position="210"/>
    </location>
</feature>
<dbReference type="InterPro" id="IPR000871">
    <property type="entry name" value="Beta-lactam_class-A"/>
</dbReference>
<dbReference type="PANTHER" id="PTHR35333:SF3">
    <property type="entry name" value="BETA-LACTAMASE-TYPE TRANSPEPTIDASE FOLD CONTAINING PROTEIN"/>
    <property type="match status" value="1"/>
</dbReference>
<organism evidence="2 3">
    <name type="scientific">Sporomusa ovata</name>
    <dbReference type="NCBI Taxonomy" id="2378"/>
    <lineage>
        <taxon>Bacteria</taxon>
        <taxon>Bacillati</taxon>
        <taxon>Bacillota</taxon>
        <taxon>Negativicutes</taxon>
        <taxon>Selenomonadales</taxon>
        <taxon>Sporomusaceae</taxon>
        <taxon>Sporomusa</taxon>
    </lineage>
</organism>
<feature type="domain" description="Beta-lactamase class A catalytic" evidence="1">
    <location>
        <begin position="23"/>
        <end position="61"/>
    </location>
</feature>
<sequence length="238" mass="27098">MQSQPDLSGQLQRSLEQFEGKAGLYTKNLKTGQTFGFNQDTIFPTASTHKMVVALAIYKYVYPEATTSEKKRYDNNIKQMMVISDNPAFYQLLDDIERKKPDALTRVLTDLKLVHTRIHSREAFSQYGYHSVTTPYEMAVVIETIYNETYLGKEFSAILKEELGKTIFKEEIPRYMQKAKVLHKVGELPGVQCDVGIVDDGRDLILISVYTTTQRAAPYASNFIADTSAKAYNLLRIK</sequence>
<dbReference type="GO" id="GO:0046677">
    <property type="term" value="P:response to antibiotic"/>
    <property type="evidence" value="ECO:0007669"/>
    <property type="project" value="InterPro"/>
</dbReference>
<dbReference type="Pfam" id="PF13354">
    <property type="entry name" value="Beta-lactamase2"/>
    <property type="match status" value="2"/>
</dbReference>
<evidence type="ECO:0000313" key="2">
    <source>
        <dbReference type="EMBL" id="CQR73559.1"/>
    </source>
</evidence>
<dbReference type="Gene3D" id="3.40.710.10">
    <property type="entry name" value="DD-peptidase/beta-lactamase superfamily"/>
    <property type="match status" value="1"/>
</dbReference>
<dbReference type="EC" id="3.5.2.6" evidence="2"/>
<keyword evidence="2" id="KW-0378">Hydrolase</keyword>
<keyword evidence="3" id="KW-1185">Reference proteome</keyword>
<dbReference type="Proteomes" id="UP000049855">
    <property type="component" value="Unassembled WGS sequence"/>
</dbReference>